<feature type="transmembrane region" description="Helical" evidence="6">
    <location>
        <begin position="124"/>
        <end position="146"/>
    </location>
</feature>
<evidence type="ECO:0000313" key="9">
    <source>
        <dbReference type="Proteomes" id="UP000218796"/>
    </source>
</evidence>
<evidence type="ECO:0000256" key="6">
    <source>
        <dbReference type="RuleBase" id="RU366058"/>
    </source>
</evidence>
<dbReference type="Proteomes" id="UP000218796">
    <property type="component" value="Unassembled WGS sequence"/>
</dbReference>
<sequence length="186" mass="21006">MLQQWISVHGWIGIIAYVLLFVIASLFLFPGSVLVIAGGIVFGTFYGTIISLFAATLSSSLSFLLARYLGRSWLLQRFSGNKKFEQIEQGIQHYGVDFLIFTRLIPLFPYNIQNYAYGLTGIPFWRYCMISCLTILPGTFIFTLMASELAENGVTLEVTMKLVLCGVVLFVLTQITRRVFSKRFAK</sequence>
<gene>
    <name evidence="8" type="ORF">CJD50_18515</name>
</gene>
<protein>
    <recommendedName>
        <fullName evidence="6">TVP38/TMEM64 family membrane protein</fullName>
    </recommendedName>
</protein>
<comment type="subcellular location">
    <subcellularLocation>
        <location evidence="1 6">Cell membrane</location>
        <topology evidence="1 6">Multi-pass membrane protein</topology>
    </subcellularLocation>
</comment>
<feature type="transmembrane region" description="Helical" evidence="6">
    <location>
        <begin position="12"/>
        <end position="42"/>
    </location>
</feature>
<organism evidence="8 9">
    <name type="scientific">Hafnia paralvei</name>
    <dbReference type="NCBI Taxonomy" id="546367"/>
    <lineage>
        <taxon>Bacteria</taxon>
        <taxon>Pseudomonadati</taxon>
        <taxon>Pseudomonadota</taxon>
        <taxon>Gammaproteobacteria</taxon>
        <taxon>Enterobacterales</taxon>
        <taxon>Hafniaceae</taxon>
        <taxon>Hafnia</taxon>
    </lineage>
</organism>
<accession>A0A2A2M8H9</accession>
<evidence type="ECO:0000256" key="5">
    <source>
        <dbReference type="ARBA" id="ARBA00023136"/>
    </source>
</evidence>
<dbReference type="KEGG" id="hpar:AL518_04680"/>
<comment type="caution">
    <text evidence="8">The sequence shown here is derived from an EMBL/GenBank/DDBJ whole genome shotgun (WGS) entry which is preliminary data.</text>
</comment>
<evidence type="ECO:0000313" key="8">
    <source>
        <dbReference type="EMBL" id="PAV95042.1"/>
    </source>
</evidence>
<evidence type="ECO:0000259" key="7">
    <source>
        <dbReference type="Pfam" id="PF09335"/>
    </source>
</evidence>
<dbReference type="GO" id="GO:0005886">
    <property type="term" value="C:plasma membrane"/>
    <property type="evidence" value="ECO:0007669"/>
    <property type="project" value="UniProtKB-SubCell"/>
</dbReference>
<feature type="transmembrane region" description="Helical" evidence="6">
    <location>
        <begin position="158"/>
        <end position="176"/>
    </location>
</feature>
<name>A0A2A2M8H9_9GAMM</name>
<comment type="similarity">
    <text evidence="6">Belongs to the TVP38/TMEM64 family.</text>
</comment>
<dbReference type="Pfam" id="PF09335">
    <property type="entry name" value="VTT_dom"/>
    <property type="match status" value="1"/>
</dbReference>
<dbReference type="RefSeq" id="WP_008815721.1">
    <property type="nucleotide sequence ID" value="NZ_CALECD010000079.1"/>
</dbReference>
<evidence type="ECO:0000256" key="2">
    <source>
        <dbReference type="ARBA" id="ARBA00022475"/>
    </source>
</evidence>
<reference evidence="8 9" key="1">
    <citation type="submission" date="2017-08" db="EMBL/GenBank/DDBJ databases">
        <title>Draft Genome Sequence of Hafnia alvei CITHA-6 Isolated from Raw Bovine Milk.</title>
        <authorList>
            <person name="Culligan E.P."/>
            <person name="Mcsweeney A."/>
            <person name="O'Doherty C."/>
            <person name="Gleeson E."/>
            <person name="O'Riordan D."/>
            <person name="Sleator R.D."/>
        </authorList>
    </citation>
    <scope>NUCLEOTIDE SEQUENCE [LARGE SCALE GENOMIC DNA]</scope>
    <source>
        <strain evidence="8 9">CITHA-6</strain>
    </source>
</reference>
<keyword evidence="5 6" id="KW-0472">Membrane</keyword>
<dbReference type="EMBL" id="NQMS01000009">
    <property type="protein sequence ID" value="PAV95042.1"/>
    <property type="molecule type" value="Genomic_DNA"/>
</dbReference>
<dbReference type="GeneID" id="69640722"/>
<dbReference type="AlphaFoldDB" id="A0A2A2M8H9"/>
<feature type="domain" description="VTT" evidence="7">
    <location>
        <begin position="29"/>
        <end position="145"/>
    </location>
</feature>
<keyword evidence="4 6" id="KW-1133">Transmembrane helix</keyword>
<dbReference type="InterPro" id="IPR032816">
    <property type="entry name" value="VTT_dom"/>
</dbReference>
<dbReference type="PANTHER" id="PTHR12677">
    <property type="entry name" value="GOLGI APPARATUS MEMBRANE PROTEIN TVP38-RELATED"/>
    <property type="match status" value="1"/>
</dbReference>
<evidence type="ECO:0000256" key="3">
    <source>
        <dbReference type="ARBA" id="ARBA00022692"/>
    </source>
</evidence>
<comment type="caution">
    <text evidence="6">Lacks conserved residue(s) required for the propagation of feature annotation.</text>
</comment>
<evidence type="ECO:0000256" key="1">
    <source>
        <dbReference type="ARBA" id="ARBA00004651"/>
    </source>
</evidence>
<keyword evidence="9" id="KW-1185">Reference proteome</keyword>
<proteinExistence type="inferred from homology"/>
<keyword evidence="3 6" id="KW-0812">Transmembrane</keyword>
<dbReference type="OrthoDB" id="9800167at2"/>
<dbReference type="PANTHER" id="PTHR12677:SF59">
    <property type="entry name" value="GOLGI APPARATUS MEMBRANE PROTEIN TVP38-RELATED"/>
    <property type="match status" value="1"/>
</dbReference>
<keyword evidence="2 6" id="KW-1003">Cell membrane</keyword>
<evidence type="ECO:0000256" key="4">
    <source>
        <dbReference type="ARBA" id="ARBA00022989"/>
    </source>
</evidence>
<dbReference type="InterPro" id="IPR015414">
    <property type="entry name" value="TMEM64"/>
</dbReference>